<dbReference type="EMBL" id="MG813924">
    <property type="protein sequence ID" value="AVR65336.1"/>
    <property type="molecule type" value="Genomic_DNA"/>
</dbReference>
<dbReference type="PANTHER" id="PTHR22916:SF51">
    <property type="entry name" value="GLYCOSYLTRANSFERASE EPSH-RELATED"/>
    <property type="match status" value="1"/>
</dbReference>
<keyword evidence="2 5" id="KW-0808">Transferase</keyword>
<protein>
    <submittedName>
        <fullName evidence="5">Glycosyltransferase family 2 protein</fullName>
    </submittedName>
</protein>
<dbReference type="SUPFAM" id="SSF53448">
    <property type="entry name" value="Nucleotide-diphospho-sugar transferases"/>
    <property type="match status" value="1"/>
</dbReference>
<dbReference type="RefSeq" id="WP_172692777.1">
    <property type="nucleotide sequence ID" value="NZ_MG813924.1"/>
</dbReference>
<evidence type="ECO:0000256" key="3">
    <source>
        <dbReference type="SAM" id="Phobius"/>
    </source>
</evidence>
<evidence type="ECO:0000313" key="5">
    <source>
        <dbReference type="EMBL" id="AVR65336.1"/>
    </source>
</evidence>
<sequence>MSENLISIIVPVYNSEKYLRAAIHSLLNQTYQNIEVILINDGSTDGSQELISSFQKKDKRIKLYNTKNLGVSHARNYGIDRASGSYIMFLDSDDTYDKSYCLEMIGLINKFNADVVMSNYYICRGKNIYPNVNNDLLECEGLISRDKTLRSILSDTGFRGFSCTRIFRKNVINNVRFNESISYLEDMLFNISIVHNARIIAYTKKRYYFYLQREDSASKKFNKSFFKSLNLIRGKVGPEFYSQIDSIIFYNLVVWLITERKSRENSQFIRRNIKNMKSQIKFKTLKMENPIKNLILKLSYAFPLVGSCMIHMLSVFMKTKLYSKLISMLRKG</sequence>
<keyword evidence="5" id="KW-0614">Plasmid</keyword>
<dbReference type="InterPro" id="IPR029044">
    <property type="entry name" value="Nucleotide-diphossugar_trans"/>
</dbReference>
<evidence type="ECO:0000256" key="1">
    <source>
        <dbReference type="ARBA" id="ARBA00022676"/>
    </source>
</evidence>
<accession>A0A2R4AKR7</accession>
<dbReference type="Gene3D" id="3.90.550.10">
    <property type="entry name" value="Spore Coat Polysaccharide Biosynthesis Protein SpsA, Chain A"/>
    <property type="match status" value="1"/>
</dbReference>
<keyword evidence="3" id="KW-0812">Transmembrane</keyword>
<keyword evidence="1" id="KW-0328">Glycosyltransferase</keyword>
<geneLocation type="plasmid" evidence="5">
    <name>pLd10</name>
</geneLocation>
<keyword evidence="3" id="KW-1133">Transmembrane helix</keyword>
<gene>
    <name evidence="5" type="primary">epsG</name>
    <name evidence="5" type="ORF">pLd10_29</name>
</gene>
<evidence type="ECO:0000259" key="4">
    <source>
        <dbReference type="Pfam" id="PF00535"/>
    </source>
</evidence>
<dbReference type="Pfam" id="PF00535">
    <property type="entry name" value="Glycos_transf_2"/>
    <property type="match status" value="1"/>
</dbReference>
<name>A0A2R4AKR7_LACLL</name>
<dbReference type="InterPro" id="IPR001173">
    <property type="entry name" value="Glyco_trans_2-like"/>
</dbReference>
<dbReference type="GO" id="GO:0016757">
    <property type="term" value="F:glycosyltransferase activity"/>
    <property type="evidence" value="ECO:0007669"/>
    <property type="project" value="UniProtKB-KW"/>
</dbReference>
<reference evidence="5" key="1">
    <citation type="journal article" date="2018" name="Appl. Environ. Microbiol.">
        <title>Dynamics in copy numbers of five plasmids of a dairy Lactococcus lactis in dairy-related conditions including near-zero growth rates.</title>
        <authorList>
            <person name="van Mastrigt O."/>
            <person name="Lommers M.M.A.N."/>
            <person name="de Vries Y.C."/>
            <person name="Abee T."/>
            <person name="Smid E.J."/>
        </authorList>
    </citation>
    <scope>NUCLEOTIDE SEQUENCE</scope>
    <source>
        <strain evidence="5">FM03P</strain>
        <plasmid evidence="5">pLd10</plasmid>
    </source>
</reference>
<dbReference type="CDD" id="cd00761">
    <property type="entry name" value="Glyco_tranf_GTA_type"/>
    <property type="match status" value="1"/>
</dbReference>
<feature type="transmembrane region" description="Helical" evidence="3">
    <location>
        <begin position="298"/>
        <end position="317"/>
    </location>
</feature>
<dbReference type="PANTHER" id="PTHR22916">
    <property type="entry name" value="GLYCOSYLTRANSFERASE"/>
    <property type="match status" value="1"/>
</dbReference>
<evidence type="ECO:0000256" key="2">
    <source>
        <dbReference type="ARBA" id="ARBA00022679"/>
    </source>
</evidence>
<organism evidence="5">
    <name type="scientific">Lactococcus lactis subsp. lactis bv. diacetylactis</name>
    <dbReference type="NCBI Taxonomy" id="44688"/>
    <lineage>
        <taxon>Bacteria</taxon>
        <taxon>Bacillati</taxon>
        <taxon>Bacillota</taxon>
        <taxon>Bacilli</taxon>
        <taxon>Lactobacillales</taxon>
        <taxon>Streptococcaceae</taxon>
        <taxon>Lactococcus</taxon>
    </lineage>
</organism>
<dbReference type="AlphaFoldDB" id="A0A2R4AKR7"/>
<feature type="domain" description="Glycosyltransferase 2-like" evidence="4">
    <location>
        <begin position="7"/>
        <end position="172"/>
    </location>
</feature>
<proteinExistence type="predicted"/>
<keyword evidence="3" id="KW-0472">Membrane</keyword>